<dbReference type="Proteomes" id="UP000314294">
    <property type="component" value="Unassembled WGS sequence"/>
</dbReference>
<name>A0A4Z2IMM1_9TELE</name>
<evidence type="ECO:0000313" key="2">
    <source>
        <dbReference type="Proteomes" id="UP000314294"/>
    </source>
</evidence>
<accession>A0A4Z2IMM1</accession>
<dbReference type="EMBL" id="SRLO01000074">
    <property type="protein sequence ID" value="TNN78403.1"/>
    <property type="molecule type" value="Genomic_DNA"/>
</dbReference>
<comment type="caution">
    <text evidence="1">The sequence shown here is derived from an EMBL/GenBank/DDBJ whole genome shotgun (WGS) entry which is preliminary data.</text>
</comment>
<evidence type="ECO:0000313" key="1">
    <source>
        <dbReference type="EMBL" id="TNN78403.1"/>
    </source>
</evidence>
<reference evidence="1 2" key="1">
    <citation type="submission" date="2019-03" db="EMBL/GenBank/DDBJ databases">
        <title>First draft genome of Liparis tanakae, snailfish: a comprehensive survey of snailfish specific genes.</title>
        <authorList>
            <person name="Kim W."/>
            <person name="Song I."/>
            <person name="Jeong J.-H."/>
            <person name="Kim D."/>
            <person name="Kim S."/>
            <person name="Ryu S."/>
            <person name="Song J.Y."/>
            <person name="Lee S.K."/>
        </authorList>
    </citation>
    <scope>NUCLEOTIDE SEQUENCE [LARGE SCALE GENOMIC DNA]</scope>
    <source>
        <tissue evidence="1">Muscle</tissue>
    </source>
</reference>
<proteinExistence type="predicted"/>
<protein>
    <submittedName>
        <fullName evidence="1">Uncharacterized protein</fullName>
    </submittedName>
</protein>
<gene>
    <name evidence="1" type="ORF">EYF80_011387</name>
</gene>
<organism evidence="1 2">
    <name type="scientific">Liparis tanakae</name>
    <name type="common">Tanaka's snailfish</name>
    <dbReference type="NCBI Taxonomy" id="230148"/>
    <lineage>
        <taxon>Eukaryota</taxon>
        <taxon>Metazoa</taxon>
        <taxon>Chordata</taxon>
        <taxon>Craniata</taxon>
        <taxon>Vertebrata</taxon>
        <taxon>Euteleostomi</taxon>
        <taxon>Actinopterygii</taxon>
        <taxon>Neopterygii</taxon>
        <taxon>Teleostei</taxon>
        <taxon>Neoteleostei</taxon>
        <taxon>Acanthomorphata</taxon>
        <taxon>Eupercaria</taxon>
        <taxon>Perciformes</taxon>
        <taxon>Cottioidei</taxon>
        <taxon>Cottales</taxon>
        <taxon>Liparidae</taxon>
        <taxon>Liparis</taxon>
    </lineage>
</organism>
<keyword evidence="2" id="KW-1185">Reference proteome</keyword>
<dbReference type="AlphaFoldDB" id="A0A4Z2IMM1"/>
<sequence length="90" mass="9606">MRDSKQLDSRGPGMKVLLLQWKQECDGADMCDGADIAQTSECSPAKGVLPPAGGLPPSFLEWLSQGPRQCLPCLGLTSGMYSIFASYALL</sequence>